<feature type="region of interest" description="Disordered" evidence="1">
    <location>
        <begin position="147"/>
        <end position="180"/>
    </location>
</feature>
<comment type="caution">
    <text evidence="2">The sequence shown here is derived from an EMBL/GenBank/DDBJ whole genome shotgun (WGS) entry which is preliminary data.</text>
</comment>
<dbReference type="EMBL" id="VYTZ01000003">
    <property type="protein sequence ID" value="KAA9380130.1"/>
    <property type="molecule type" value="Genomic_DNA"/>
</dbReference>
<dbReference type="RefSeq" id="WP_150933345.1">
    <property type="nucleotide sequence ID" value="NZ_VYTZ01000003.1"/>
</dbReference>
<accession>A0A5J5K7H7</accession>
<evidence type="ECO:0000313" key="3">
    <source>
        <dbReference type="Proteomes" id="UP000327011"/>
    </source>
</evidence>
<keyword evidence="3" id="KW-1185">Reference proteome</keyword>
<name>A0A5J5K7H7_9ACTN</name>
<reference evidence="2 3" key="1">
    <citation type="submission" date="2019-09" db="EMBL/GenBank/DDBJ databases">
        <title>Screening of Novel Bioactive Compounds from Soil-Associated.</title>
        <authorList>
            <person name="Gong X."/>
        </authorList>
    </citation>
    <scope>NUCLEOTIDE SEQUENCE [LARGE SCALE GENOMIC DNA]</scope>
    <source>
        <strain evidence="2 3">Gxj-6</strain>
    </source>
</reference>
<organism evidence="2 3">
    <name type="scientific">Microbispora cellulosiformans</name>
    <dbReference type="NCBI Taxonomy" id="2614688"/>
    <lineage>
        <taxon>Bacteria</taxon>
        <taxon>Bacillati</taxon>
        <taxon>Actinomycetota</taxon>
        <taxon>Actinomycetes</taxon>
        <taxon>Streptosporangiales</taxon>
        <taxon>Streptosporangiaceae</taxon>
        <taxon>Microbispora</taxon>
    </lineage>
</organism>
<protein>
    <submittedName>
        <fullName evidence="2">Uncharacterized protein</fullName>
    </submittedName>
</protein>
<feature type="compositionally biased region" description="Basic residues" evidence="1">
    <location>
        <begin position="153"/>
        <end position="162"/>
    </location>
</feature>
<dbReference type="Proteomes" id="UP000327011">
    <property type="component" value="Unassembled WGS sequence"/>
</dbReference>
<gene>
    <name evidence="2" type="ORF">F5972_11040</name>
</gene>
<sequence>MRFTVGLHVFVVLADTRNEIQDGLTVVVGKNGERVKWGRFGIVRAGTPSVGRLPSGDNRLAGLLPHPRVKTVEAPFSRRGAGQHGDLVRGEHFAERGEPTLLEVLLANDDEVDERRQDAVVKVLELVENGASLPEGTVEVGDAIQEFDEPRGARRGPSRRPGRAMVPKLEDSRASVGGPGGGVRFPGRFGLFGGVDESSGVVGEPSGESVVRSSFAEVFEDLLAKADDGVLICQ</sequence>
<evidence type="ECO:0000313" key="2">
    <source>
        <dbReference type="EMBL" id="KAA9380130.1"/>
    </source>
</evidence>
<evidence type="ECO:0000256" key="1">
    <source>
        <dbReference type="SAM" id="MobiDB-lite"/>
    </source>
</evidence>
<proteinExistence type="predicted"/>
<dbReference type="AlphaFoldDB" id="A0A5J5K7H7"/>